<keyword evidence="4" id="KW-1185">Reference proteome</keyword>
<evidence type="ECO:0000313" key="4">
    <source>
        <dbReference type="Proteomes" id="UP000276588"/>
    </source>
</evidence>
<comment type="caution">
    <text evidence="3">The sequence shown here is derived from an EMBL/GenBank/DDBJ whole genome shotgun (WGS) entry which is preliminary data.</text>
</comment>
<dbReference type="InterPro" id="IPR006016">
    <property type="entry name" value="UspA"/>
</dbReference>
<dbReference type="PANTHER" id="PTHR46268">
    <property type="entry name" value="STRESS RESPONSE PROTEIN NHAX"/>
    <property type="match status" value="1"/>
</dbReference>
<comment type="similarity">
    <text evidence="1">Belongs to the universal stress protein A family.</text>
</comment>
<feature type="domain" description="UspA" evidence="2">
    <location>
        <begin position="1"/>
        <end position="141"/>
    </location>
</feature>
<dbReference type="CDD" id="cd00293">
    <property type="entry name" value="USP-like"/>
    <property type="match status" value="1"/>
</dbReference>
<gene>
    <name evidence="3" type="ORF">DM826_08595</name>
</gene>
<reference evidence="3 4" key="1">
    <citation type="submission" date="2018-06" db="EMBL/GenBank/DDBJ databases">
        <title>Halonotius sp. F13-13 a new haloarchaeeon isolated from a solar saltern from Isla Cristina, Huelva, Spain.</title>
        <authorList>
            <person name="Duran-Viseras A."/>
            <person name="Sanchez-Porro C."/>
            <person name="Ventosa A."/>
        </authorList>
    </citation>
    <scope>NUCLEOTIDE SEQUENCE [LARGE SCALE GENOMIC DNA]</scope>
    <source>
        <strain evidence="3 4">F13-13</strain>
    </source>
</reference>
<dbReference type="PRINTS" id="PR01438">
    <property type="entry name" value="UNVRSLSTRESS"/>
</dbReference>
<proteinExistence type="inferred from homology"/>
<evidence type="ECO:0000256" key="1">
    <source>
        <dbReference type="ARBA" id="ARBA00008791"/>
    </source>
</evidence>
<organism evidence="3 4">
    <name type="scientific">Halonotius aquaticus</name>
    <dbReference type="NCBI Taxonomy" id="2216978"/>
    <lineage>
        <taxon>Archaea</taxon>
        <taxon>Methanobacteriati</taxon>
        <taxon>Methanobacteriota</taxon>
        <taxon>Stenosarchaea group</taxon>
        <taxon>Halobacteria</taxon>
        <taxon>Halobacteriales</taxon>
        <taxon>Haloferacaceae</taxon>
        <taxon>Halonotius</taxon>
    </lineage>
</organism>
<dbReference type="AlphaFoldDB" id="A0A3A6PQH0"/>
<dbReference type="InterPro" id="IPR014729">
    <property type="entry name" value="Rossmann-like_a/b/a_fold"/>
</dbReference>
<dbReference type="Proteomes" id="UP000276588">
    <property type="component" value="Unassembled WGS sequence"/>
</dbReference>
<sequence>MYETILVPTDGSETIQRTLPHALTLAADNDATVRALSVVDIRSVQAAGDDDRDGVDAELTADAEAAVEEVADAAAEEGLDVETTVRRGTPDKEIVKESNEQDIDVIVIGTDGKTPREKLRSLGSVSERVVDKAEVPVFVIKQAAEETAE</sequence>
<evidence type="ECO:0000259" key="2">
    <source>
        <dbReference type="Pfam" id="PF00582"/>
    </source>
</evidence>
<accession>A0A3A6PQH0</accession>
<dbReference type="SUPFAM" id="SSF52402">
    <property type="entry name" value="Adenine nucleotide alpha hydrolases-like"/>
    <property type="match status" value="1"/>
</dbReference>
<protein>
    <submittedName>
        <fullName evidence="3">Universal stress protein</fullName>
    </submittedName>
</protein>
<dbReference type="EMBL" id="QKNY01000013">
    <property type="protein sequence ID" value="RJX42743.1"/>
    <property type="molecule type" value="Genomic_DNA"/>
</dbReference>
<dbReference type="OrthoDB" id="105697at2157"/>
<dbReference type="PANTHER" id="PTHR46268:SF6">
    <property type="entry name" value="UNIVERSAL STRESS PROTEIN UP12"/>
    <property type="match status" value="1"/>
</dbReference>
<dbReference type="Pfam" id="PF00582">
    <property type="entry name" value="Usp"/>
    <property type="match status" value="1"/>
</dbReference>
<evidence type="ECO:0000313" key="3">
    <source>
        <dbReference type="EMBL" id="RJX42743.1"/>
    </source>
</evidence>
<name>A0A3A6PQH0_9EURY</name>
<dbReference type="InterPro" id="IPR006015">
    <property type="entry name" value="Universal_stress_UspA"/>
</dbReference>
<dbReference type="RefSeq" id="WP_120102993.1">
    <property type="nucleotide sequence ID" value="NZ_QKNY01000013.1"/>
</dbReference>
<dbReference type="Gene3D" id="3.40.50.620">
    <property type="entry name" value="HUPs"/>
    <property type="match status" value="1"/>
</dbReference>